<dbReference type="InterPro" id="IPR006680">
    <property type="entry name" value="Amidohydro-rel"/>
</dbReference>
<dbReference type="InterPro" id="IPR011059">
    <property type="entry name" value="Metal-dep_hydrolase_composite"/>
</dbReference>
<dbReference type="EMBL" id="CP133720">
    <property type="protein sequence ID" value="WMW79351.1"/>
    <property type="molecule type" value="Genomic_DNA"/>
</dbReference>
<accession>A0ABY9REJ1</accession>
<dbReference type="RefSeq" id="WP_309480849.1">
    <property type="nucleotide sequence ID" value="NZ_CP133720.1"/>
</dbReference>
<organism evidence="3 4">
    <name type="scientific">Undibacterium cyanobacteriorum</name>
    <dbReference type="NCBI Taxonomy" id="3073561"/>
    <lineage>
        <taxon>Bacteria</taxon>
        <taxon>Pseudomonadati</taxon>
        <taxon>Pseudomonadota</taxon>
        <taxon>Betaproteobacteria</taxon>
        <taxon>Burkholderiales</taxon>
        <taxon>Oxalobacteraceae</taxon>
        <taxon>Undibacterium</taxon>
    </lineage>
</organism>
<evidence type="ECO:0000256" key="1">
    <source>
        <dbReference type="SAM" id="SignalP"/>
    </source>
</evidence>
<gene>
    <name evidence="3" type="ORF">RF679_11905</name>
</gene>
<reference evidence="3" key="1">
    <citation type="submission" date="2023-09" db="EMBL/GenBank/DDBJ databases">
        <title>Undibacterium sp. 20NA77.5 isolated from freshwater.</title>
        <authorList>
            <person name="Le V."/>
            <person name="Ko S.-R."/>
            <person name="Ahn C.-Y."/>
            <person name="Oh H.-M."/>
        </authorList>
    </citation>
    <scope>NUCLEOTIDE SEQUENCE</scope>
    <source>
        <strain evidence="3">20NA77.5</strain>
    </source>
</reference>
<keyword evidence="1" id="KW-0732">Signal</keyword>
<name>A0ABY9REJ1_9BURK</name>
<dbReference type="Pfam" id="PF01979">
    <property type="entry name" value="Amidohydro_1"/>
    <property type="match status" value="1"/>
</dbReference>
<protein>
    <submittedName>
        <fullName evidence="3">Amidohydrolase family protein</fullName>
    </submittedName>
</protein>
<sequence length="469" mass="50474">MKKMISMTASATSPSKLAMARMSTATLAALAAFTGMVLSASAFASENVPAPAQKVPLVLKGATIHTVSQGEIPNGQILIEKGRITAIGSTVNIPANAKVVDVAGKHIYPGMIAANTVIGLAEVQSVRATADFAEAGAINPNARAIVAVNPDSELIPVTRVNGVLAALSVPSAGPAGMINGTSSLVQLDGWTWEDMTVQAEVGLHISVPFMRFNPELFPAPLDSRLEEMRKSSMQRVKMLEDAFDSAIAYRDARANKDGTQIDVRWEAMLPVLAGKRPVFMHAQDAAQIRYALNFAQRYQLKLVIVGGMDTPLFADTLRAREVPVVITGIHKLPQRRGAEYDEAYRLASKLSQAGVRFCIARGGADDDAHNERNLPYEAAVAVSFGLDPNEALKAVTLYPAQILGVADKLGSIEVGKFANLFVSDGNPMETMTKIEQVFIQGRPVDLSTKQSRLTEKYQQRYLQKKGMVE</sequence>
<dbReference type="Gene3D" id="2.30.40.10">
    <property type="entry name" value="Urease, subunit C, domain 1"/>
    <property type="match status" value="1"/>
</dbReference>
<dbReference type="Gene3D" id="3.20.20.140">
    <property type="entry name" value="Metal-dependent hydrolases"/>
    <property type="match status" value="1"/>
</dbReference>
<keyword evidence="4" id="KW-1185">Reference proteome</keyword>
<evidence type="ECO:0000259" key="2">
    <source>
        <dbReference type="Pfam" id="PF01979"/>
    </source>
</evidence>
<dbReference type="PANTHER" id="PTHR43135">
    <property type="entry name" value="ALPHA-D-RIBOSE 1-METHYLPHOSPHONATE 5-TRIPHOSPHATE DIPHOSPHATASE"/>
    <property type="match status" value="1"/>
</dbReference>
<dbReference type="SUPFAM" id="SSF51338">
    <property type="entry name" value="Composite domain of metallo-dependent hydrolases"/>
    <property type="match status" value="1"/>
</dbReference>
<evidence type="ECO:0000313" key="4">
    <source>
        <dbReference type="Proteomes" id="UP001181355"/>
    </source>
</evidence>
<dbReference type="PANTHER" id="PTHR43135:SF3">
    <property type="entry name" value="ALPHA-D-RIBOSE 1-METHYLPHOSPHONATE 5-TRIPHOSPHATE DIPHOSPHATASE"/>
    <property type="match status" value="1"/>
</dbReference>
<dbReference type="SUPFAM" id="SSF51556">
    <property type="entry name" value="Metallo-dependent hydrolases"/>
    <property type="match status" value="1"/>
</dbReference>
<feature type="signal peptide" evidence="1">
    <location>
        <begin position="1"/>
        <end position="44"/>
    </location>
</feature>
<feature type="chain" id="PRO_5046212543" evidence="1">
    <location>
        <begin position="45"/>
        <end position="469"/>
    </location>
</feature>
<dbReference type="InterPro" id="IPR032466">
    <property type="entry name" value="Metal_Hydrolase"/>
</dbReference>
<dbReference type="Proteomes" id="UP001181355">
    <property type="component" value="Chromosome"/>
</dbReference>
<dbReference type="InterPro" id="IPR051781">
    <property type="entry name" value="Metallo-dep_Hydrolase"/>
</dbReference>
<feature type="domain" description="Amidohydrolase-related" evidence="2">
    <location>
        <begin position="372"/>
        <end position="443"/>
    </location>
</feature>
<evidence type="ECO:0000313" key="3">
    <source>
        <dbReference type="EMBL" id="WMW79351.1"/>
    </source>
</evidence>
<proteinExistence type="predicted"/>